<keyword evidence="3" id="KW-0131">Cell cycle</keyword>
<dbReference type="InterPro" id="IPR024990">
    <property type="entry name" value="Apc1"/>
</dbReference>
<dbReference type="GO" id="GO:0060090">
    <property type="term" value="F:molecular adaptor activity"/>
    <property type="evidence" value="ECO:0007669"/>
    <property type="project" value="TreeGrafter"/>
</dbReference>
<name>A0A250X802_9CHLO</name>
<reference evidence="7 8" key="1">
    <citation type="submission" date="2017-08" db="EMBL/GenBank/DDBJ databases">
        <title>Acidophilic green algal genome provides insights into adaptation to an acidic environment.</title>
        <authorList>
            <person name="Hirooka S."/>
            <person name="Hirose Y."/>
            <person name="Kanesaki Y."/>
            <person name="Higuchi S."/>
            <person name="Fujiwara T."/>
            <person name="Onuma R."/>
            <person name="Era A."/>
            <person name="Ohbayashi R."/>
            <person name="Uzuka A."/>
            <person name="Nozaki H."/>
            <person name="Yoshikawa H."/>
            <person name="Miyagishima S.Y."/>
        </authorList>
    </citation>
    <scope>NUCLEOTIDE SEQUENCE [LARGE SCALE GENOMIC DNA]</scope>
    <source>
        <strain evidence="7 8">NIES-2499</strain>
    </source>
</reference>
<protein>
    <submittedName>
        <fullName evidence="7">Uncharacterized protein</fullName>
    </submittedName>
</protein>
<dbReference type="GO" id="GO:0007091">
    <property type="term" value="P:metaphase/anaphase transition of mitotic cell cycle"/>
    <property type="evidence" value="ECO:0007669"/>
    <property type="project" value="TreeGrafter"/>
</dbReference>
<organism evidence="7 8">
    <name type="scientific">Chlamydomonas eustigma</name>
    <dbReference type="NCBI Taxonomy" id="1157962"/>
    <lineage>
        <taxon>Eukaryota</taxon>
        <taxon>Viridiplantae</taxon>
        <taxon>Chlorophyta</taxon>
        <taxon>core chlorophytes</taxon>
        <taxon>Chlorophyceae</taxon>
        <taxon>CS clade</taxon>
        <taxon>Chlamydomonadales</taxon>
        <taxon>Chlamydomonadaceae</taxon>
        <taxon>Chlamydomonas</taxon>
    </lineage>
</organism>
<gene>
    <name evidence="7" type="ORF">CEUSTIGMA_g6643.t1</name>
</gene>
<accession>A0A250X802</accession>
<dbReference type="Pfam" id="PF20518">
    <property type="entry name" value="Apc1_MidN"/>
    <property type="match status" value="1"/>
</dbReference>
<evidence type="ECO:0000256" key="3">
    <source>
        <dbReference type="ARBA" id="ARBA00023306"/>
    </source>
</evidence>
<dbReference type="PANTHER" id="PTHR12827:SF3">
    <property type="entry name" value="ANAPHASE-PROMOTING COMPLEX SUBUNIT 1"/>
    <property type="match status" value="1"/>
</dbReference>
<feature type="domain" description="Anaphase-promoting complex subunit 1 middle" evidence="6">
    <location>
        <begin position="1130"/>
        <end position="1188"/>
    </location>
</feature>
<feature type="region of interest" description="Disordered" evidence="4">
    <location>
        <begin position="689"/>
        <end position="711"/>
    </location>
</feature>
<dbReference type="InterPro" id="IPR046794">
    <property type="entry name" value="Apc1_MidN"/>
</dbReference>
<feature type="domain" description="Anaphase-promoting complex subunit 1 N-terminal" evidence="5">
    <location>
        <begin position="43"/>
        <end position="90"/>
    </location>
</feature>
<keyword evidence="1" id="KW-0132">Cell division</keyword>
<evidence type="ECO:0000256" key="2">
    <source>
        <dbReference type="ARBA" id="ARBA00022776"/>
    </source>
</evidence>
<evidence type="ECO:0000259" key="6">
    <source>
        <dbReference type="Pfam" id="PF20518"/>
    </source>
</evidence>
<feature type="region of interest" description="Disordered" evidence="4">
    <location>
        <begin position="613"/>
        <end position="641"/>
    </location>
</feature>
<dbReference type="Pfam" id="PF12859">
    <property type="entry name" value="ANAPC1"/>
    <property type="match status" value="1"/>
</dbReference>
<dbReference type="Proteomes" id="UP000232323">
    <property type="component" value="Unassembled WGS sequence"/>
</dbReference>
<evidence type="ECO:0000256" key="4">
    <source>
        <dbReference type="SAM" id="MobiDB-lite"/>
    </source>
</evidence>
<dbReference type="GO" id="GO:0070979">
    <property type="term" value="P:protein K11-linked ubiquitination"/>
    <property type="evidence" value="ECO:0007669"/>
    <property type="project" value="TreeGrafter"/>
</dbReference>
<feature type="compositionally biased region" description="Polar residues" evidence="4">
    <location>
        <begin position="618"/>
        <end position="634"/>
    </location>
</feature>
<sequence length="1436" mass="151558">MMVGANASLLSDGVSRAESLLLNDYPHAESHIALVSTEGRTGSSKESSYEELAIHKNRVVWTTNGSLRKKFTLQSEVVQACLVDFPEGGDLDVVAVLQTTQLTTCTQGGQLYDTAMPGGLSIQSMWPCTAGVLLQATSNVATLLLTHPLEEPKPVLAELSLRSRRPGSYAGWSGERIVWSGRELPWVATYSEAASRLALWRIRTAVVPRGAAGNLPDLPAATPLQMQGGMPLLTPLSVGMMGAASAEPSPWIPSNPATTSATAASGHQELAGTLMSGAAAAAAAPRSCTPLSMTTTSAMSLSTPLGWQSKAKKLVARTPDGRLSPSMFNPKPRAGHLFPATLGGASTIHQPATSPGASPYDFVSNKGQQHVTPAEAAAAAADRMLTGLAGQDLSRHGIGGSGYGATAAALDPAVALYMGTPEVVFELAHERPLAAEELPSEGHLVTDHKGRPLLCVMLGAKGATNRKAMVLELFPLSSVEVATQPKINHTPMEYHNLQQSMPGTHSTPTGILLFTCPAKAAAAVTATRTPCCQTQVTSEQASVPAAAWGGGVRTPVPGSGLLVELLLLLPDGSLQLRQGIHIVCNIQLPMLHSAGRLLSWAKSPIRTVNKCERKPHIGSSTEQSQQTVADQQSEPAKEEEAVKMGEAALVVCVENMSESGDDDMDMESDYSGTPGIPSTSITNGPVPSIEKASHRTPSHTSHTSNVDQTFDGTPKQCITKAVHGTAPAQPSGVARILGLSHAFGSQVTVHVEGGKKARIDLPLGLSGSLPGACLAAMRVVLEEHTYFNVLRQLYRHPDACSPDQSKAWTAFTQTLLGCSSKVADQGSCGDVEPESATQSPTWHPPAAKSHVVPDAFGTPQMKRFAAMSLATALKDTSHRTPTLHAVKTDSMQSLGSPFAPPEVAAPTAPSASDPLFSLSFQVNAAIQQTPTQSGRPGWVKVGHTLDTGPWTVTQWLQQVTLPCVPALHEVYEDLKLDSNRWTQLRTLGCTLAACARVLGLPLYWEHYCRDLGPGCIAGVQDFLGEATGELLPCLADLSTSSLTACHIPPLSDLFRHLRFLLEGMLDGPALAVDAPKLLQHAPWLIPRTRTIIHCFTLLAGSVKRLSQLTADVNDTEGIGREACRKELNDLSIALALHLDQQGWSQKVLETLPLGVALPLREALHRLRPDPPSGWPITIYALIGREDMAATLLAAENKTHLPSHHLDTLPSALDGVERKECATAVSGLSQHESAVLNPVAGAPSSTPVTWDPAAAERALPLGRWLGEASGGDAVPLASGGDAIPLASGGDTVPLPAPGQHTATAIEESVFPGFFIPQIVGLGPSTNIRGDLNQPYAPEREQGNMVTRGGITACGVSIVEQAIGKGSAWRLEETRSRKGAHPWIPLSERSGSGRGAPQHQLLDLPAGSQGSWKAECDHSAVPRELGSWADKVYQSRYG</sequence>
<keyword evidence="8" id="KW-1185">Reference proteome</keyword>
<dbReference type="GO" id="GO:0005680">
    <property type="term" value="C:anaphase-promoting complex"/>
    <property type="evidence" value="ECO:0007669"/>
    <property type="project" value="InterPro"/>
</dbReference>
<dbReference type="GO" id="GO:0031145">
    <property type="term" value="P:anaphase-promoting complex-dependent catabolic process"/>
    <property type="evidence" value="ECO:0007669"/>
    <property type="project" value="TreeGrafter"/>
</dbReference>
<dbReference type="EMBL" id="BEGY01000040">
    <property type="protein sequence ID" value="GAX79203.1"/>
    <property type="molecule type" value="Genomic_DNA"/>
</dbReference>
<dbReference type="PANTHER" id="PTHR12827">
    <property type="entry name" value="MEIOTIC CHECKPOINT REGULATOR TSG24 FAMILY MEMBER"/>
    <property type="match status" value="1"/>
</dbReference>
<dbReference type="OrthoDB" id="552369at2759"/>
<evidence type="ECO:0000259" key="5">
    <source>
        <dbReference type="Pfam" id="PF12859"/>
    </source>
</evidence>
<evidence type="ECO:0000256" key="1">
    <source>
        <dbReference type="ARBA" id="ARBA00022618"/>
    </source>
</evidence>
<feature type="region of interest" description="Disordered" evidence="4">
    <location>
        <begin position="826"/>
        <end position="847"/>
    </location>
</feature>
<comment type="caution">
    <text evidence="7">The sequence shown here is derived from an EMBL/GenBank/DDBJ whole genome shotgun (WGS) entry which is preliminary data.</text>
</comment>
<proteinExistence type="predicted"/>
<evidence type="ECO:0000313" key="7">
    <source>
        <dbReference type="EMBL" id="GAX79203.1"/>
    </source>
</evidence>
<keyword evidence="2" id="KW-0498">Mitosis</keyword>
<dbReference type="InterPro" id="IPR049255">
    <property type="entry name" value="Apc1_N"/>
</dbReference>
<dbReference type="GO" id="GO:0051301">
    <property type="term" value="P:cell division"/>
    <property type="evidence" value="ECO:0007669"/>
    <property type="project" value="UniProtKB-KW"/>
</dbReference>
<evidence type="ECO:0000313" key="8">
    <source>
        <dbReference type="Proteomes" id="UP000232323"/>
    </source>
</evidence>
<dbReference type="STRING" id="1157962.A0A250X802"/>